<organism evidence="3 4">
    <name type="scientific">Phaeospirillum tilakii</name>
    <dbReference type="NCBI Taxonomy" id="741673"/>
    <lineage>
        <taxon>Bacteria</taxon>
        <taxon>Pseudomonadati</taxon>
        <taxon>Pseudomonadota</taxon>
        <taxon>Alphaproteobacteria</taxon>
        <taxon>Rhodospirillales</taxon>
        <taxon>Rhodospirillaceae</taxon>
        <taxon>Phaeospirillum</taxon>
    </lineage>
</organism>
<dbReference type="RefSeq" id="WP_377319293.1">
    <property type="nucleotide sequence ID" value="NZ_JBHUIY010000086.1"/>
</dbReference>
<keyword evidence="4" id="KW-1185">Reference proteome</keyword>
<proteinExistence type="inferred from homology"/>
<dbReference type="PANTHER" id="PTHR12901">
    <property type="entry name" value="SPERM PROTEIN HOMOLOG"/>
    <property type="match status" value="1"/>
</dbReference>
<sequence length="148" mass="17089">MSALTGRWRLDLPGQDCERMFAIAVDIESYPRFLPFCRAARIRRREGNALDVDNQFGAGPIQARFPTRAEFERPHRLEITSRAAPFRLFRLTWLFTPLPGGCRVEARYHIELRSPLLHGLARLAMPEVEPTVLAAFRRRVAELYGPER</sequence>
<accession>A0ABW5CIE5</accession>
<name>A0ABW5CIE5_9PROT</name>
<dbReference type="Pfam" id="PF03364">
    <property type="entry name" value="Polyketide_cyc"/>
    <property type="match status" value="1"/>
</dbReference>
<comment type="caution">
    <text evidence="3">The sequence shown here is derived from an EMBL/GenBank/DDBJ whole genome shotgun (WGS) entry which is preliminary data.</text>
</comment>
<dbReference type="InterPro" id="IPR005031">
    <property type="entry name" value="COQ10_START"/>
</dbReference>
<dbReference type="Proteomes" id="UP001597296">
    <property type="component" value="Unassembled WGS sequence"/>
</dbReference>
<protein>
    <submittedName>
        <fullName evidence="3">Type II toxin-antitoxin system RatA family toxin</fullName>
    </submittedName>
</protein>
<feature type="domain" description="Coenzyme Q-binding protein COQ10 START" evidence="2">
    <location>
        <begin position="18"/>
        <end position="137"/>
    </location>
</feature>
<gene>
    <name evidence="3" type="ORF">ACFSNB_18570</name>
</gene>
<dbReference type="Gene3D" id="3.30.530.20">
    <property type="match status" value="1"/>
</dbReference>
<dbReference type="PANTHER" id="PTHR12901:SF10">
    <property type="entry name" value="COENZYME Q-BINDING PROTEIN COQ10, MITOCHONDRIAL"/>
    <property type="match status" value="1"/>
</dbReference>
<evidence type="ECO:0000313" key="3">
    <source>
        <dbReference type="EMBL" id="MFD2235798.1"/>
    </source>
</evidence>
<evidence type="ECO:0000256" key="1">
    <source>
        <dbReference type="ARBA" id="ARBA00008918"/>
    </source>
</evidence>
<dbReference type="CDD" id="cd07813">
    <property type="entry name" value="COQ10p_like"/>
    <property type="match status" value="1"/>
</dbReference>
<comment type="similarity">
    <text evidence="1">Belongs to the ribosome association toxin RatA family.</text>
</comment>
<dbReference type="InterPro" id="IPR044996">
    <property type="entry name" value="COQ10-like"/>
</dbReference>
<dbReference type="SUPFAM" id="SSF55961">
    <property type="entry name" value="Bet v1-like"/>
    <property type="match status" value="1"/>
</dbReference>
<reference evidence="4" key="1">
    <citation type="journal article" date="2019" name="Int. J. Syst. Evol. Microbiol.">
        <title>The Global Catalogue of Microorganisms (GCM) 10K type strain sequencing project: providing services to taxonomists for standard genome sequencing and annotation.</title>
        <authorList>
            <consortium name="The Broad Institute Genomics Platform"/>
            <consortium name="The Broad Institute Genome Sequencing Center for Infectious Disease"/>
            <person name="Wu L."/>
            <person name="Ma J."/>
        </authorList>
    </citation>
    <scope>NUCLEOTIDE SEQUENCE [LARGE SCALE GENOMIC DNA]</scope>
    <source>
        <strain evidence="4">KCTC 15012</strain>
    </source>
</reference>
<evidence type="ECO:0000259" key="2">
    <source>
        <dbReference type="Pfam" id="PF03364"/>
    </source>
</evidence>
<dbReference type="EMBL" id="JBHUIY010000086">
    <property type="protein sequence ID" value="MFD2235798.1"/>
    <property type="molecule type" value="Genomic_DNA"/>
</dbReference>
<dbReference type="InterPro" id="IPR023393">
    <property type="entry name" value="START-like_dom_sf"/>
</dbReference>
<evidence type="ECO:0000313" key="4">
    <source>
        <dbReference type="Proteomes" id="UP001597296"/>
    </source>
</evidence>